<accession>A0A1M5K827</accession>
<name>A0A1M5K827_9FLAO</name>
<sequence>MLCLFLVFLNGYAQETIPWVESLPIAKIQARSQDKMILMVWEGATKYPLPVLLKDERGRNVVIDNLFETPQLNELLWQYFVPVVVGDESYADLFYEIEGKRPQSYIDKFNDDTLKILDVNGNILGTSGAYTELLNLDKFIAKYGFETSYIKQELMNYKLKKDFYTSFYLASKYVDFSLLVNENVRSEILKLSDIYFAESEAFLMAEEASDKNTLLQRVELTKLKQDLIKNRSRKVLRRLKKIEESQIEKVNQPLVTFLYYTAYRLLNDKEKFQPLESSISLLNLKQTQLIVNINR</sequence>
<keyword evidence="2" id="KW-1185">Reference proteome</keyword>
<reference evidence="2" key="1">
    <citation type="submission" date="2016-11" db="EMBL/GenBank/DDBJ databases">
        <authorList>
            <person name="Varghese N."/>
            <person name="Submissions S."/>
        </authorList>
    </citation>
    <scope>NUCLEOTIDE SEQUENCE [LARGE SCALE GENOMIC DNA]</scope>
    <source>
        <strain evidence="2">DSM 25330</strain>
    </source>
</reference>
<dbReference type="STRING" id="1089305.SAMN05444148_0254"/>
<dbReference type="Proteomes" id="UP000184522">
    <property type="component" value="Unassembled WGS sequence"/>
</dbReference>
<evidence type="ECO:0000313" key="2">
    <source>
        <dbReference type="Proteomes" id="UP000184522"/>
    </source>
</evidence>
<dbReference type="EMBL" id="FQWS01000001">
    <property type="protein sequence ID" value="SHG48888.1"/>
    <property type="molecule type" value="Genomic_DNA"/>
</dbReference>
<evidence type="ECO:0000313" key="1">
    <source>
        <dbReference type="EMBL" id="SHG48888.1"/>
    </source>
</evidence>
<protein>
    <submittedName>
        <fullName evidence="1">Uncharacterized protein</fullName>
    </submittedName>
</protein>
<proteinExistence type="predicted"/>
<organism evidence="1 2">
    <name type="scientific">Winogradskyella jejuensis</name>
    <dbReference type="NCBI Taxonomy" id="1089305"/>
    <lineage>
        <taxon>Bacteria</taxon>
        <taxon>Pseudomonadati</taxon>
        <taxon>Bacteroidota</taxon>
        <taxon>Flavobacteriia</taxon>
        <taxon>Flavobacteriales</taxon>
        <taxon>Flavobacteriaceae</taxon>
        <taxon>Winogradskyella</taxon>
    </lineage>
</organism>
<gene>
    <name evidence="1" type="ORF">SAMN05444148_0254</name>
</gene>
<dbReference type="AlphaFoldDB" id="A0A1M5K827"/>